<gene>
    <name evidence="1" type="ORF">EVAR_38110_1</name>
</gene>
<dbReference type="Proteomes" id="UP000299102">
    <property type="component" value="Unassembled WGS sequence"/>
</dbReference>
<name>A0A4C1X8H2_EUMVA</name>
<dbReference type="EMBL" id="BGZK01000741">
    <property type="protein sequence ID" value="GBP58649.1"/>
    <property type="molecule type" value="Genomic_DNA"/>
</dbReference>
<sequence>MHWRGGVVIEREGMRERKERGGKRKIGRLINRRMCYNSFVWCLKTFGSRGGAFGAAFGRCRYVRNFSVKGVKLELVTRESQWRKIGTRGEGGRVREGRTCAFHHSRPLEQQSFLRCTVRRAHSPHYQDLPSTNFLLQVECSDIKVCHAGLIGGDYGLYLQYGDDLWSRRLNVLGEYDIVLLKLKNHRSVR</sequence>
<keyword evidence="2" id="KW-1185">Reference proteome</keyword>
<protein>
    <submittedName>
        <fullName evidence="1">Uncharacterized protein</fullName>
    </submittedName>
</protein>
<accession>A0A4C1X8H2</accession>
<dbReference type="AlphaFoldDB" id="A0A4C1X8H2"/>
<evidence type="ECO:0000313" key="2">
    <source>
        <dbReference type="Proteomes" id="UP000299102"/>
    </source>
</evidence>
<proteinExistence type="predicted"/>
<evidence type="ECO:0000313" key="1">
    <source>
        <dbReference type="EMBL" id="GBP58649.1"/>
    </source>
</evidence>
<reference evidence="1 2" key="1">
    <citation type="journal article" date="2019" name="Commun. Biol.">
        <title>The bagworm genome reveals a unique fibroin gene that provides high tensile strength.</title>
        <authorList>
            <person name="Kono N."/>
            <person name="Nakamura H."/>
            <person name="Ohtoshi R."/>
            <person name="Tomita M."/>
            <person name="Numata K."/>
            <person name="Arakawa K."/>
        </authorList>
    </citation>
    <scope>NUCLEOTIDE SEQUENCE [LARGE SCALE GENOMIC DNA]</scope>
</reference>
<comment type="caution">
    <text evidence="1">The sequence shown here is derived from an EMBL/GenBank/DDBJ whole genome shotgun (WGS) entry which is preliminary data.</text>
</comment>
<organism evidence="1 2">
    <name type="scientific">Eumeta variegata</name>
    <name type="common">Bagworm moth</name>
    <name type="synonym">Eumeta japonica</name>
    <dbReference type="NCBI Taxonomy" id="151549"/>
    <lineage>
        <taxon>Eukaryota</taxon>
        <taxon>Metazoa</taxon>
        <taxon>Ecdysozoa</taxon>
        <taxon>Arthropoda</taxon>
        <taxon>Hexapoda</taxon>
        <taxon>Insecta</taxon>
        <taxon>Pterygota</taxon>
        <taxon>Neoptera</taxon>
        <taxon>Endopterygota</taxon>
        <taxon>Lepidoptera</taxon>
        <taxon>Glossata</taxon>
        <taxon>Ditrysia</taxon>
        <taxon>Tineoidea</taxon>
        <taxon>Psychidae</taxon>
        <taxon>Oiketicinae</taxon>
        <taxon>Eumeta</taxon>
    </lineage>
</organism>